<sequence length="61" mass="7098">MVRIAGQTTGIVPMGTRPRSICGRKRWHDRRPILHVPVRVVARRFHLLSRSPRMNIKTDTL</sequence>
<dbReference type="STRING" id="445975.COLSTE_01687"/>
<dbReference type="AlphaFoldDB" id="B6GC69"/>
<dbReference type="EMBL" id="ABXJ01000092">
    <property type="protein sequence ID" value="EEA90121.1"/>
    <property type="molecule type" value="Genomic_DNA"/>
</dbReference>
<name>B6GC69_9ACTN</name>
<evidence type="ECO:0000313" key="2">
    <source>
        <dbReference type="Proteomes" id="UP000003560"/>
    </source>
</evidence>
<keyword evidence="2" id="KW-1185">Reference proteome</keyword>
<organism evidence="1 2">
    <name type="scientific">Collinsella stercoris DSM 13279</name>
    <dbReference type="NCBI Taxonomy" id="445975"/>
    <lineage>
        <taxon>Bacteria</taxon>
        <taxon>Bacillati</taxon>
        <taxon>Actinomycetota</taxon>
        <taxon>Coriobacteriia</taxon>
        <taxon>Coriobacteriales</taxon>
        <taxon>Coriobacteriaceae</taxon>
        <taxon>Collinsella</taxon>
    </lineage>
</organism>
<evidence type="ECO:0000313" key="1">
    <source>
        <dbReference type="EMBL" id="EEA90121.1"/>
    </source>
</evidence>
<accession>B6GC69</accession>
<reference evidence="1 2" key="2">
    <citation type="submission" date="2008-10" db="EMBL/GenBank/DDBJ databases">
        <authorList>
            <person name="Fulton L."/>
            <person name="Clifton S."/>
            <person name="Fulton B."/>
            <person name="Xu J."/>
            <person name="Minx P."/>
            <person name="Pepin K.H."/>
            <person name="Johnson M."/>
            <person name="Thiruvilangam P."/>
            <person name="Bhonagiri V."/>
            <person name="Nash W.E."/>
            <person name="Mardis E.R."/>
            <person name="Wilson R.K."/>
        </authorList>
    </citation>
    <scope>NUCLEOTIDE SEQUENCE [LARGE SCALE GENOMIC DNA]</scope>
    <source>
        <strain evidence="1 2">DSM 13279</strain>
    </source>
</reference>
<proteinExistence type="predicted"/>
<dbReference type="Proteomes" id="UP000003560">
    <property type="component" value="Unassembled WGS sequence"/>
</dbReference>
<dbReference type="HOGENOM" id="CLU_2914575_0_0_11"/>
<gene>
    <name evidence="1" type="ORF">COLSTE_01687</name>
</gene>
<protein>
    <submittedName>
        <fullName evidence="1">Uncharacterized protein</fullName>
    </submittedName>
</protein>
<comment type="caution">
    <text evidence="1">The sequence shown here is derived from an EMBL/GenBank/DDBJ whole genome shotgun (WGS) entry which is preliminary data.</text>
</comment>
<reference evidence="1 2" key="1">
    <citation type="submission" date="2008-10" db="EMBL/GenBank/DDBJ databases">
        <title>Draft genome sequence of Collinsella stercoris (DSM 13279).</title>
        <authorList>
            <person name="Sudarsanam P."/>
            <person name="Ley R."/>
            <person name="Guruge J."/>
            <person name="Turnbaugh P.J."/>
            <person name="Mahowald M."/>
            <person name="Liep D."/>
            <person name="Gordon J."/>
        </authorList>
    </citation>
    <scope>NUCLEOTIDE SEQUENCE [LARGE SCALE GENOMIC DNA]</scope>
    <source>
        <strain evidence="1 2">DSM 13279</strain>
    </source>
</reference>